<dbReference type="GO" id="GO:0000155">
    <property type="term" value="F:phosphorelay sensor kinase activity"/>
    <property type="evidence" value="ECO:0007669"/>
    <property type="project" value="InterPro"/>
</dbReference>
<evidence type="ECO:0000256" key="2">
    <source>
        <dbReference type="ARBA" id="ARBA00012438"/>
    </source>
</evidence>
<evidence type="ECO:0000313" key="10">
    <source>
        <dbReference type="Proteomes" id="UP000244450"/>
    </source>
</evidence>
<keyword evidence="6" id="KW-0812">Transmembrane</keyword>
<dbReference type="CDD" id="cd00075">
    <property type="entry name" value="HATPase"/>
    <property type="match status" value="1"/>
</dbReference>
<dbReference type="SMART" id="SM00387">
    <property type="entry name" value="HATPase_c"/>
    <property type="match status" value="1"/>
</dbReference>
<dbReference type="SMART" id="SM00388">
    <property type="entry name" value="HisKA"/>
    <property type="match status" value="1"/>
</dbReference>
<dbReference type="RefSeq" id="WP_108686901.1">
    <property type="nucleotide sequence ID" value="NZ_QCYK01000002.1"/>
</dbReference>
<evidence type="ECO:0000313" key="9">
    <source>
        <dbReference type="EMBL" id="PUZ25064.1"/>
    </source>
</evidence>
<dbReference type="SUPFAM" id="SSF47384">
    <property type="entry name" value="Homodimeric domain of signal transducing histidine kinase"/>
    <property type="match status" value="1"/>
</dbReference>
<comment type="caution">
    <text evidence="9">The sequence shown here is derived from an EMBL/GenBank/DDBJ whole genome shotgun (WGS) entry which is preliminary data.</text>
</comment>
<keyword evidence="7" id="KW-0732">Signal</keyword>
<dbReference type="PANTHER" id="PTHR43047">
    <property type="entry name" value="TWO-COMPONENT HISTIDINE PROTEIN KINASE"/>
    <property type="match status" value="1"/>
</dbReference>
<dbReference type="InterPro" id="IPR036097">
    <property type="entry name" value="HisK_dim/P_sf"/>
</dbReference>
<dbReference type="Pfam" id="PF00512">
    <property type="entry name" value="HisKA"/>
    <property type="match status" value="1"/>
</dbReference>
<dbReference type="InterPro" id="IPR011990">
    <property type="entry name" value="TPR-like_helical_dom_sf"/>
</dbReference>
<evidence type="ECO:0000256" key="3">
    <source>
        <dbReference type="ARBA" id="ARBA00022553"/>
    </source>
</evidence>
<sequence>MTIILMKLSTPLSLLVLCLFLCASEKSVMAQSATIRQEQQHLLSIKDSIAFADKLNRIGMLFYMKDIDSCFYYGMTAKALSARLRYTKGETDADNVIAAALYFRGLYKEALELFNKCLISYRKMGDSANVAQVVSNMSTVYTDIGDSVKAVSFGRRGFELGQQLKGDSIQTLLYLNYCLDNPQLPEDTIKYYLAKARANAEKYNDQPMQSLAMLMLPTYMVANNRIDEALPLIRAALDHSRNTGMEYLEISLLILYGDCLQNKPDSVLAYYTRAYEIAEKNGYKNFSLQLLKVILANTELIGNKDQIIHVQKLLASALEEDNNNLKKFIGDYTVYSAIREKNHLLEVGNRNKLTQIWMLAGICATTILLLAFIYYLYRRSRHMNKIISSQFQQLQHTMAALEQSQADNTQMLKIVAHDLRNPIGAMTSIADLMLLDGPRSDNDRMMLDLLKTSGENSLELVNDLLLMHTRSEELLIESVDMYELLEYGVKLLDFKAKEKMQQLILTAVHVIIHVNRGKIWRVISNLITNAIKFSPNGARIQVSLEAKPDKVQIRVQDQGIGIPEDMKDKIFDMFTISRRAGTAGEQSFGLGLSISRQIIKAHGGTIWCESSPGNGSTFYIELPRTTT</sequence>
<protein>
    <recommendedName>
        <fullName evidence="2">histidine kinase</fullName>
        <ecNumber evidence="2">2.7.13.3</ecNumber>
    </recommendedName>
</protein>
<dbReference type="Gene3D" id="3.30.565.10">
    <property type="entry name" value="Histidine kinase-like ATPase, C-terminal domain"/>
    <property type="match status" value="1"/>
</dbReference>
<evidence type="ECO:0000256" key="1">
    <source>
        <dbReference type="ARBA" id="ARBA00000085"/>
    </source>
</evidence>
<dbReference type="GO" id="GO:0009927">
    <property type="term" value="F:histidine phosphotransfer kinase activity"/>
    <property type="evidence" value="ECO:0007669"/>
    <property type="project" value="TreeGrafter"/>
</dbReference>
<dbReference type="InterPro" id="IPR005467">
    <property type="entry name" value="His_kinase_dom"/>
</dbReference>
<feature type="transmembrane region" description="Helical" evidence="6">
    <location>
        <begin position="356"/>
        <end position="377"/>
    </location>
</feature>
<dbReference type="InterPro" id="IPR036890">
    <property type="entry name" value="HATPase_C_sf"/>
</dbReference>
<feature type="signal peptide" evidence="7">
    <location>
        <begin position="1"/>
        <end position="23"/>
    </location>
</feature>
<dbReference type="PANTHER" id="PTHR43047:SF72">
    <property type="entry name" value="OSMOSENSING HISTIDINE PROTEIN KINASE SLN1"/>
    <property type="match status" value="1"/>
</dbReference>
<accession>A0A2T7BFL6</accession>
<feature type="domain" description="Histidine kinase" evidence="8">
    <location>
        <begin position="414"/>
        <end position="626"/>
    </location>
</feature>
<dbReference type="PRINTS" id="PR00344">
    <property type="entry name" value="BCTRLSENSOR"/>
</dbReference>
<organism evidence="9 10">
    <name type="scientific">Chitinophaga parva</name>
    <dbReference type="NCBI Taxonomy" id="2169414"/>
    <lineage>
        <taxon>Bacteria</taxon>
        <taxon>Pseudomonadati</taxon>
        <taxon>Bacteroidota</taxon>
        <taxon>Chitinophagia</taxon>
        <taxon>Chitinophagales</taxon>
        <taxon>Chitinophagaceae</taxon>
        <taxon>Chitinophaga</taxon>
    </lineage>
</organism>
<dbReference type="Proteomes" id="UP000244450">
    <property type="component" value="Unassembled WGS sequence"/>
</dbReference>
<dbReference type="EC" id="2.7.13.3" evidence="2"/>
<name>A0A2T7BFL6_9BACT</name>
<dbReference type="CDD" id="cd00082">
    <property type="entry name" value="HisKA"/>
    <property type="match status" value="1"/>
</dbReference>
<dbReference type="AlphaFoldDB" id="A0A2T7BFL6"/>
<evidence type="ECO:0000256" key="4">
    <source>
        <dbReference type="ARBA" id="ARBA00022679"/>
    </source>
</evidence>
<gene>
    <name evidence="9" type="ORF">DCC81_12180</name>
</gene>
<keyword evidence="4" id="KW-0808">Transferase</keyword>
<dbReference type="Gene3D" id="1.25.40.10">
    <property type="entry name" value="Tetratricopeptide repeat domain"/>
    <property type="match status" value="1"/>
</dbReference>
<keyword evidence="5" id="KW-0418">Kinase</keyword>
<evidence type="ECO:0000256" key="5">
    <source>
        <dbReference type="ARBA" id="ARBA00022777"/>
    </source>
</evidence>
<dbReference type="Gene3D" id="1.10.287.130">
    <property type="match status" value="1"/>
</dbReference>
<evidence type="ECO:0000256" key="6">
    <source>
        <dbReference type="SAM" id="Phobius"/>
    </source>
</evidence>
<reference evidence="9 10" key="1">
    <citation type="submission" date="2018-04" db="EMBL/GenBank/DDBJ databases">
        <title>Chitinophaga fuyangensis sp. nov., isolated from soil in a chemical factory.</title>
        <authorList>
            <person name="Chen K."/>
        </authorList>
    </citation>
    <scope>NUCLEOTIDE SEQUENCE [LARGE SCALE GENOMIC DNA]</scope>
    <source>
        <strain evidence="9 10">LY-1</strain>
    </source>
</reference>
<feature type="chain" id="PRO_5015413139" description="histidine kinase" evidence="7">
    <location>
        <begin position="24"/>
        <end position="627"/>
    </location>
</feature>
<dbReference type="InterPro" id="IPR004358">
    <property type="entry name" value="Sig_transdc_His_kin-like_C"/>
</dbReference>
<dbReference type="GO" id="GO:0005886">
    <property type="term" value="C:plasma membrane"/>
    <property type="evidence" value="ECO:0007669"/>
    <property type="project" value="TreeGrafter"/>
</dbReference>
<evidence type="ECO:0000256" key="7">
    <source>
        <dbReference type="SAM" id="SignalP"/>
    </source>
</evidence>
<dbReference type="InterPro" id="IPR003661">
    <property type="entry name" value="HisK_dim/P_dom"/>
</dbReference>
<keyword evidence="6" id="KW-0472">Membrane</keyword>
<dbReference type="PROSITE" id="PS50109">
    <property type="entry name" value="HIS_KIN"/>
    <property type="match status" value="1"/>
</dbReference>
<evidence type="ECO:0000259" key="8">
    <source>
        <dbReference type="PROSITE" id="PS50109"/>
    </source>
</evidence>
<dbReference type="EMBL" id="QCYK01000002">
    <property type="protein sequence ID" value="PUZ25064.1"/>
    <property type="molecule type" value="Genomic_DNA"/>
</dbReference>
<keyword evidence="3" id="KW-0597">Phosphoprotein</keyword>
<dbReference type="FunFam" id="3.30.565.10:FF:000006">
    <property type="entry name" value="Sensor histidine kinase WalK"/>
    <property type="match status" value="1"/>
</dbReference>
<dbReference type="Pfam" id="PF02518">
    <property type="entry name" value="HATPase_c"/>
    <property type="match status" value="1"/>
</dbReference>
<comment type="catalytic activity">
    <reaction evidence="1">
        <text>ATP + protein L-histidine = ADP + protein N-phospho-L-histidine.</text>
        <dbReference type="EC" id="2.7.13.3"/>
    </reaction>
</comment>
<proteinExistence type="predicted"/>
<dbReference type="InterPro" id="IPR003594">
    <property type="entry name" value="HATPase_dom"/>
</dbReference>
<keyword evidence="6" id="KW-1133">Transmembrane helix</keyword>
<dbReference type="OrthoDB" id="1301080at2"/>
<dbReference type="SUPFAM" id="SSF55874">
    <property type="entry name" value="ATPase domain of HSP90 chaperone/DNA topoisomerase II/histidine kinase"/>
    <property type="match status" value="1"/>
</dbReference>
<dbReference type="SUPFAM" id="SSF48452">
    <property type="entry name" value="TPR-like"/>
    <property type="match status" value="1"/>
</dbReference>
<keyword evidence="10" id="KW-1185">Reference proteome</keyword>